<reference evidence="3" key="1">
    <citation type="submission" date="2017-01" db="EMBL/GenBank/DDBJ databases">
        <authorList>
            <person name="Wang Y."/>
            <person name="White M."/>
            <person name="Kvist S."/>
            <person name="Moncalvo J.-M."/>
        </authorList>
    </citation>
    <scope>NUCLEOTIDE SEQUENCE [LARGE SCALE GENOMIC DNA]</scope>
    <source>
        <strain evidence="3">ID-206-W2</strain>
    </source>
</reference>
<evidence type="ECO:0000313" key="2">
    <source>
        <dbReference type="EMBL" id="OMJ30189.1"/>
    </source>
</evidence>
<feature type="domain" description="Helicase SMUBP-2/HCS1 1B" evidence="1">
    <location>
        <begin position="76"/>
        <end position="140"/>
    </location>
</feature>
<evidence type="ECO:0000259" key="1">
    <source>
        <dbReference type="Pfam" id="PF21138"/>
    </source>
</evidence>
<organism evidence="2 3">
    <name type="scientific">Smittium culicis</name>
    <dbReference type="NCBI Taxonomy" id="133412"/>
    <lineage>
        <taxon>Eukaryota</taxon>
        <taxon>Fungi</taxon>
        <taxon>Fungi incertae sedis</taxon>
        <taxon>Zoopagomycota</taxon>
        <taxon>Kickxellomycotina</taxon>
        <taxon>Harpellomycetes</taxon>
        <taxon>Harpellales</taxon>
        <taxon>Legeriomycetaceae</taxon>
        <taxon>Smittium</taxon>
    </lineage>
</organism>
<dbReference type="AlphaFoldDB" id="A0A1R1YTI7"/>
<gene>
    <name evidence="2" type="ORF">AYI69_g281</name>
</gene>
<evidence type="ECO:0000313" key="3">
    <source>
        <dbReference type="Proteomes" id="UP000187429"/>
    </source>
</evidence>
<dbReference type="GO" id="GO:0003723">
    <property type="term" value="F:RNA binding"/>
    <property type="evidence" value="ECO:0007669"/>
    <property type="project" value="InterPro"/>
</dbReference>
<sequence length="151" mass="17025">MNEFIDNQISIVQKEFDYECEEISVLQKNYSPKALQKFGLALAGLRIVSSRSGYGGKKFVQFTYLLVQNLKFSFQCILDLESSIAGSKLISNSFRTGDIVGFRSFMLSNKNKHDNEASNEITGIVIKVGEFKISISTENEIPSEWKDLCSM</sequence>
<feature type="domain" description="Helicase SMUBP-2/HCS1 1B" evidence="1">
    <location>
        <begin position="7"/>
        <end position="66"/>
    </location>
</feature>
<name>A0A1R1YTI7_9FUNG</name>
<dbReference type="OrthoDB" id="6513042at2759"/>
<protein>
    <submittedName>
        <fullName evidence="2">DNA polymerase alpha-associated DNA helicase A</fullName>
    </submittedName>
</protein>
<keyword evidence="3" id="KW-1185">Reference proteome</keyword>
<dbReference type="Gene3D" id="2.40.30.270">
    <property type="match status" value="1"/>
</dbReference>
<accession>A0A1R1YTI7</accession>
<dbReference type="InterPro" id="IPR048761">
    <property type="entry name" value="SMUBP-2_HCS1_1B"/>
</dbReference>
<comment type="caution">
    <text evidence="2">The sequence shown here is derived from an EMBL/GenBank/DDBJ whole genome shotgun (WGS) entry which is preliminary data.</text>
</comment>
<dbReference type="Pfam" id="PF21138">
    <property type="entry name" value="SMUBP-2_HCS1_1B"/>
    <property type="match status" value="2"/>
</dbReference>
<proteinExistence type="predicted"/>
<dbReference type="Proteomes" id="UP000187429">
    <property type="component" value="Unassembled WGS sequence"/>
</dbReference>
<dbReference type="EMBL" id="LSSM01000064">
    <property type="protein sequence ID" value="OMJ30189.1"/>
    <property type="molecule type" value="Genomic_DNA"/>
</dbReference>